<evidence type="ECO:0000313" key="1">
    <source>
        <dbReference type="EMBL" id="MCZ8511082.1"/>
    </source>
</evidence>
<dbReference type="Proteomes" id="UP001527882">
    <property type="component" value="Unassembled WGS sequence"/>
</dbReference>
<sequence length="230" mass="25519">MTDMKLLYDNPLSGPECLEGFRMEGPGEMTFPHGRLRLESRLGPSEGLKANFVLWCPVVFPDRIAISWEFRPVREPGLAMLFFAASGAGGKDLFDPALAPRDGQYEQYHHGEMNAYHAAYFRRALKEERALHVCNLRKSYGLHLVAQGADPIPGAEDAVEPYRISLIKNGASIRFLINELPIFDWTDDGEAYGPVLGGGRIGLRQLAPMIGDYAHLQVCQLADEKEESGA</sequence>
<dbReference type="Pfam" id="PF09224">
    <property type="entry name" value="DUF1961"/>
    <property type="match status" value="1"/>
</dbReference>
<dbReference type="InterPro" id="IPR015305">
    <property type="entry name" value="DUF1961"/>
</dbReference>
<protein>
    <submittedName>
        <fullName evidence="1">DUF1961 family protein</fullName>
    </submittedName>
</protein>
<dbReference type="InterPro" id="IPR013320">
    <property type="entry name" value="ConA-like_dom_sf"/>
</dbReference>
<gene>
    <name evidence="1" type="ORF">O9H85_01250</name>
</gene>
<proteinExistence type="predicted"/>
<dbReference type="EMBL" id="JAQAGZ010000001">
    <property type="protein sequence ID" value="MCZ8511082.1"/>
    <property type="molecule type" value="Genomic_DNA"/>
</dbReference>
<dbReference type="RefSeq" id="WP_269879452.1">
    <property type="nucleotide sequence ID" value="NZ_JAQAGZ010000001.1"/>
</dbReference>
<dbReference type="SUPFAM" id="SSF49899">
    <property type="entry name" value="Concanavalin A-like lectins/glucanases"/>
    <property type="match status" value="1"/>
</dbReference>
<dbReference type="Gene3D" id="2.60.120.200">
    <property type="match status" value="1"/>
</dbReference>
<comment type="caution">
    <text evidence="1">The sequence shown here is derived from an EMBL/GenBank/DDBJ whole genome shotgun (WGS) entry which is preliminary data.</text>
</comment>
<accession>A0ABT4Q2N1</accession>
<evidence type="ECO:0000313" key="2">
    <source>
        <dbReference type="Proteomes" id="UP001527882"/>
    </source>
</evidence>
<organism evidence="1 2">
    <name type="scientific">Paenibacillus gyeongsangnamensis</name>
    <dbReference type="NCBI Taxonomy" id="3388067"/>
    <lineage>
        <taxon>Bacteria</taxon>
        <taxon>Bacillati</taxon>
        <taxon>Bacillota</taxon>
        <taxon>Bacilli</taxon>
        <taxon>Bacillales</taxon>
        <taxon>Paenibacillaceae</taxon>
        <taxon>Paenibacillus</taxon>
    </lineage>
</organism>
<keyword evidence="2" id="KW-1185">Reference proteome</keyword>
<reference evidence="1 2" key="1">
    <citation type="submission" date="2022-12" db="EMBL/GenBank/DDBJ databases">
        <title>Draft genome sequence of Paenibacillus sp. dW9.</title>
        <authorList>
            <person name="Choi E.-W."/>
            <person name="Kim D.-U."/>
        </authorList>
    </citation>
    <scope>NUCLEOTIDE SEQUENCE [LARGE SCALE GENOMIC DNA]</scope>
    <source>
        <strain evidence="2">dW9</strain>
    </source>
</reference>
<name>A0ABT4Q2N1_9BACL</name>